<dbReference type="EMBL" id="QDAG01000006">
    <property type="protein sequence ID" value="KAE8128086.1"/>
    <property type="molecule type" value="Genomic_DNA"/>
</dbReference>
<feature type="binding site" evidence="5">
    <location>
        <position position="248"/>
    </location>
    <ligand>
        <name>D-glyceraldehyde 3-phosphate</name>
        <dbReference type="ChEBI" id="CHEBI:59776"/>
    </ligand>
</feature>
<dbReference type="InterPro" id="IPR006424">
    <property type="entry name" value="Glyceraldehyde-3-P_DH_1"/>
</dbReference>
<proteinExistence type="inferred from homology"/>
<dbReference type="SUPFAM" id="SSF55347">
    <property type="entry name" value="Glyceraldehyde-3-phosphate dehydrogenase-like, C-terminal domain"/>
    <property type="match status" value="1"/>
</dbReference>
<dbReference type="Pfam" id="PF00044">
    <property type="entry name" value="Gp_dh_N"/>
    <property type="match status" value="1"/>
</dbReference>
<feature type="binding site" evidence="5">
    <location>
        <begin position="225"/>
        <end position="226"/>
    </location>
    <ligand>
        <name>D-glyceraldehyde 3-phosphate</name>
        <dbReference type="ChEBI" id="CHEBI:59776"/>
    </ligand>
</feature>
<dbReference type="PANTHER" id="PTHR43148">
    <property type="entry name" value="GLYCERALDEHYDE-3-PHOSPHATE DEHYDROGENASE 2"/>
    <property type="match status" value="1"/>
</dbReference>
<dbReference type="CDD" id="cd05214">
    <property type="entry name" value="GAPDH_I_N"/>
    <property type="match status" value="1"/>
</dbReference>
<feature type="binding site" evidence="5">
    <location>
        <position position="196"/>
    </location>
    <ligand>
        <name>D-glyceraldehyde 3-phosphate</name>
        <dbReference type="ChEBI" id="CHEBI:59776"/>
    </ligand>
</feature>
<evidence type="ECO:0000256" key="8">
    <source>
        <dbReference type="RuleBase" id="RU000397"/>
    </source>
</evidence>
<feature type="binding site" evidence="5">
    <location>
        <begin position="165"/>
        <end position="167"/>
    </location>
    <ligand>
        <name>D-glyceraldehyde 3-phosphate</name>
        <dbReference type="ChEBI" id="CHEBI:59776"/>
    </ligand>
</feature>
<feature type="binding site" evidence="6">
    <location>
        <position position="41"/>
    </location>
    <ligand>
        <name>NAD(+)</name>
        <dbReference type="ChEBI" id="CHEBI:57540"/>
    </ligand>
</feature>
<evidence type="ECO:0000256" key="1">
    <source>
        <dbReference type="ARBA" id="ARBA00004496"/>
    </source>
</evidence>
<dbReference type="FunFam" id="3.30.360.10:FF:000002">
    <property type="entry name" value="Glyceraldehyde-3-phosphate dehydrogenase"/>
    <property type="match status" value="1"/>
</dbReference>
<evidence type="ECO:0000256" key="2">
    <source>
        <dbReference type="ARBA" id="ARBA00007406"/>
    </source>
</evidence>
<dbReference type="Proteomes" id="UP000325415">
    <property type="component" value="Unassembled WGS sequence"/>
</dbReference>
<dbReference type="GeneID" id="78127390"/>
<dbReference type="GO" id="GO:0005737">
    <property type="term" value="C:cytoplasm"/>
    <property type="evidence" value="ECO:0007669"/>
    <property type="project" value="UniProtKB-SubCell"/>
</dbReference>
<dbReference type="FunFam" id="3.40.50.720:FF:000001">
    <property type="entry name" value="Glyceraldehyde-3-phosphate dehydrogenase"/>
    <property type="match status" value="1"/>
</dbReference>
<evidence type="ECO:0000313" key="10">
    <source>
        <dbReference type="EMBL" id="KAE8128086.1"/>
    </source>
</evidence>
<comment type="caution">
    <text evidence="10">The sequence shown here is derived from an EMBL/GenBank/DDBJ whole genome shotgun (WGS) entry which is preliminary data.</text>
</comment>
<reference evidence="10 11" key="1">
    <citation type="submission" date="2018-04" db="EMBL/GenBank/DDBJ databases">
        <authorList>
            <person name="Eckel V.P."/>
            <person name="Vogel R.F."/>
        </authorList>
    </citation>
    <scope>NUCLEOTIDE SEQUENCE [LARGE SCALE GENOMIC DNA]</scope>
    <source>
        <strain evidence="11">TMW 2.1764</strain>
    </source>
</reference>
<dbReference type="PIRSF" id="PIRSF000149">
    <property type="entry name" value="GAP_DH"/>
    <property type="match status" value="1"/>
</dbReference>
<dbReference type="GO" id="GO:0050661">
    <property type="term" value="F:NADP binding"/>
    <property type="evidence" value="ECO:0007669"/>
    <property type="project" value="InterPro"/>
</dbReference>
<dbReference type="SMART" id="SM00846">
    <property type="entry name" value="Gp_dh_N"/>
    <property type="match status" value="1"/>
</dbReference>
<evidence type="ECO:0000256" key="5">
    <source>
        <dbReference type="PIRSR" id="PIRSR000149-2"/>
    </source>
</evidence>
<gene>
    <name evidence="10" type="primary">gap</name>
    <name evidence="10" type="ORF">DDE84_06800</name>
</gene>
<dbReference type="GO" id="GO:0051287">
    <property type="term" value="F:NAD binding"/>
    <property type="evidence" value="ECO:0007669"/>
    <property type="project" value="InterPro"/>
</dbReference>
<dbReference type="GO" id="GO:0006006">
    <property type="term" value="P:glucose metabolic process"/>
    <property type="evidence" value="ECO:0007669"/>
    <property type="project" value="InterPro"/>
</dbReference>
<evidence type="ECO:0000259" key="9">
    <source>
        <dbReference type="SMART" id="SM00846"/>
    </source>
</evidence>
<evidence type="ECO:0000313" key="11">
    <source>
        <dbReference type="Proteomes" id="UP000325415"/>
    </source>
</evidence>
<feature type="active site" description="Nucleophile" evidence="4">
    <location>
        <position position="166"/>
    </location>
</feature>
<accession>A0A5N6S2E4</accession>
<organism evidence="10 11">
    <name type="scientific">Bifidobacterium tibiigranuli</name>
    <dbReference type="NCBI Taxonomy" id="2172043"/>
    <lineage>
        <taxon>Bacteria</taxon>
        <taxon>Bacillati</taxon>
        <taxon>Actinomycetota</taxon>
        <taxon>Actinomycetes</taxon>
        <taxon>Bifidobacteriales</taxon>
        <taxon>Bifidobacteriaceae</taxon>
        <taxon>Bifidobacterium</taxon>
    </lineage>
</organism>
<dbReference type="AlphaFoldDB" id="A0A5N6S2E4"/>
<dbReference type="Gene3D" id="3.30.360.10">
    <property type="entry name" value="Dihydrodipicolinate Reductase, domain 2"/>
    <property type="match status" value="1"/>
</dbReference>
<protein>
    <submittedName>
        <fullName evidence="10">Type I glyceraldehyde-3-phosphate dehydrogenase</fullName>
    </submittedName>
</protein>
<dbReference type="SUPFAM" id="SSF51735">
    <property type="entry name" value="NAD(P)-binding Rossmann-fold domains"/>
    <property type="match status" value="1"/>
</dbReference>
<dbReference type="NCBIfam" id="TIGR01534">
    <property type="entry name" value="GAPDH-I"/>
    <property type="match status" value="1"/>
</dbReference>
<dbReference type="GO" id="GO:0004365">
    <property type="term" value="F:glyceraldehyde-3-phosphate dehydrogenase (NAD+) (phosphorylating) activity"/>
    <property type="evidence" value="ECO:0007669"/>
    <property type="project" value="UniProtKB-ARBA"/>
</dbReference>
<dbReference type="Pfam" id="PF02800">
    <property type="entry name" value="Gp_dh_C"/>
    <property type="match status" value="1"/>
</dbReference>
<dbReference type="InterPro" id="IPR036291">
    <property type="entry name" value="NAD(P)-bd_dom_sf"/>
</dbReference>
<name>A0A5N6S2E4_9BIFI</name>
<comment type="similarity">
    <text evidence="2 8">Belongs to the glyceraldehyde-3-phosphate dehydrogenase family.</text>
</comment>
<comment type="subcellular location">
    <subcellularLocation>
        <location evidence="1">Cytoplasm</location>
    </subcellularLocation>
</comment>
<dbReference type="InterPro" id="IPR020831">
    <property type="entry name" value="GlycerAld/Erythrose_P_DH"/>
</dbReference>
<feature type="binding site" evidence="6">
    <location>
        <begin position="12"/>
        <end position="13"/>
    </location>
    <ligand>
        <name>NAD(+)</name>
        <dbReference type="ChEBI" id="CHEBI:57540"/>
    </ligand>
</feature>
<feature type="site" description="Activates thiol group during catalysis" evidence="7">
    <location>
        <position position="193"/>
    </location>
</feature>
<dbReference type="PRINTS" id="PR00078">
    <property type="entry name" value="G3PDHDRGNASE"/>
</dbReference>
<feature type="domain" description="Glyceraldehyde 3-phosphate dehydrogenase NAD(P) binding" evidence="9">
    <location>
        <begin position="3"/>
        <end position="166"/>
    </location>
</feature>
<keyword evidence="11" id="KW-1185">Reference proteome</keyword>
<sequence>MTVKIGINGFGRIGRLAFRRIFELQARGGQAGDIEVAAINDLTTPSMLAYLLKYDSAHGNFRHDDGTPVEVTSTDTAIVVDGKSYTVYAERDASNIPWVKNDGVEFVLECTGFYTSAEKSQAHLDAGAKKVLISAPAKDETTPTIVYGVNHEILKSSDNIVSAGSCTTNSLAAMVKLLDDKFGVKVGFMTTIHAYTATQVLQDGPRGKNVRANRAAAANTIEHSTGAAKAIGKVVPSVNGKLQGHAQRVAVIDGSVTELTSVLEKTVTVDEINDAFKAAYSDTDYFGYNPDGIVTSDIIDDTHGGVFDPTQTDVNTVGDTQLVRTVSFYDNENGFTCNMIRTLLYFAELSK</sequence>
<evidence type="ECO:0000256" key="6">
    <source>
        <dbReference type="PIRSR" id="PIRSR000149-3"/>
    </source>
</evidence>
<evidence type="ECO:0000256" key="7">
    <source>
        <dbReference type="PIRSR" id="PIRSR000149-4"/>
    </source>
</evidence>
<dbReference type="InterPro" id="IPR020828">
    <property type="entry name" value="GlycerAld_3-P_DH_NAD(P)-bd"/>
</dbReference>
<keyword evidence="6" id="KW-0520">NAD</keyword>
<feature type="binding site" evidence="6">
    <location>
        <position position="134"/>
    </location>
    <ligand>
        <name>NAD(+)</name>
        <dbReference type="ChEBI" id="CHEBI:57540"/>
    </ligand>
</feature>
<keyword evidence="3" id="KW-0560">Oxidoreductase</keyword>
<feature type="binding site" evidence="6">
    <location>
        <position position="91"/>
    </location>
    <ligand>
        <name>NAD(+)</name>
        <dbReference type="ChEBI" id="CHEBI:57540"/>
    </ligand>
</feature>
<dbReference type="OrthoDB" id="9803304at2"/>
<dbReference type="RefSeq" id="WP_152580944.1">
    <property type="nucleotide sequence ID" value="NZ_JALCCS010000032.1"/>
</dbReference>
<keyword evidence="6" id="KW-0547">Nucleotide-binding</keyword>
<dbReference type="Gene3D" id="3.40.50.720">
    <property type="entry name" value="NAD(P)-binding Rossmann-like Domain"/>
    <property type="match status" value="1"/>
</dbReference>
<feature type="binding site" evidence="6">
    <location>
        <position position="331"/>
    </location>
    <ligand>
        <name>NAD(+)</name>
        <dbReference type="ChEBI" id="CHEBI:57540"/>
    </ligand>
</feature>
<evidence type="ECO:0000256" key="4">
    <source>
        <dbReference type="PIRSR" id="PIRSR000149-1"/>
    </source>
</evidence>
<evidence type="ECO:0000256" key="3">
    <source>
        <dbReference type="ARBA" id="ARBA00023002"/>
    </source>
</evidence>
<dbReference type="InterPro" id="IPR020829">
    <property type="entry name" value="GlycerAld_3-P_DH_cat"/>
</dbReference>